<dbReference type="AlphaFoldDB" id="A0A1Q5T9I2"/>
<feature type="compositionally biased region" description="Polar residues" evidence="1">
    <location>
        <begin position="12"/>
        <end position="25"/>
    </location>
</feature>
<accession>A0A1Q5T9I2</accession>
<feature type="compositionally biased region" description="Polar residues" evidence="1">
    <location>
        <begin position="43"/>
        <end position="56"/>
    </location>
</feature>
<dbReference type="OrthoDB" id="5428444at2759"/>
<evidence type="ECO:0000313" key="2">
    <source>
        <dbReference type="EMBL" id="OKO96897.1"/>
    </source>
</evidence>
<gene>
    <name evidence="2" type="ORF">PENSUB_10451</name>
</gene>
<sequence length="213" mass="22934">MSGLLGKVADQLSGQKLSQPSSGSSGLMHKMTDALTGQKHPQDSQNYTQMYGNNQPAGPYAAEGYLTGQFIRPESQEHYQPPYGQGHGNYNAPSGGFGGYNDGRDFYPSQSHNGYPGGPVPHGGEYSSHQDPYARRDASDGHGHRNEHRREYPERSHNTPGGYTGHGEYRGGHNGPVNYGGGHDERGASYNNNGHGGYESGYGQHGESYHGGH</sequence>
<dbReference type="Proteomes" id="UP000186955">
    <property type="component" value="Unassembled WGS sequence"/>
</dbReference>
<evidence type="ECO:0000313" key="3">
    <source>
        <dbReference type="Proteomes" id="UP000186955"/>
    </source>
</evidence>
<proteinExistence type="predicted"/>
<feature type="region of interest" description="Disordered" evidence="1">
    <location>
        <begin position="1"/>
        <end position="213"/>
    </location>
</feature>
<comment type="caution">
    <text evidence="2">The sequence shown here is derived from an EMBL/GenBank/DDBJ whole genome shotgun (WGS) entry which is preliminary data.</text>
</comment>
<organism evidence="2 3">
    <name type="scientific">Penicillium subrubescens</name>
    <dbReference type="NCBI Taxonomy" id="1316194"/>
    <lineage>
        <taxon>Eukaryota</taxon>
        <taxon>Fungi</taxon>
        <taxon>Dikarya</taxon>
        <taxon>Ascomycota</taxon>
        <taxon>Pezizomycotina</taxon>
        <taxon>Eurotiomycetes</taxon>
        <taxon>Eurotiomycetidae</taxon>
        <taxon>Eurotiales</taxon>
        <taxon>Aspergillaceae</taxon>
        <taxon>Penicillium</taxon>
    </lineage>
</organism>
<evidence type="ECO:0000256" key="1">
    <source>
        <dbReference type="SAM" id="MobiDB-lite"/>
    </source>
</evidence>
<name>A0A1Q5T9I2_9EURO</name>
<dbReference type="STRING" id="1316194.A0A1Q5T9I2"/>
<feature type="compositionally biased region" description="Basic and acidic residues" evidence="1">
    <location>
        <begin position="132"/>
        <end position="157"/>
    </location>
</feature>
<feature type="compositionally biased region" description="Gly residues" evidence="1">
    <location>
        <begin position="172"/>
        <end position="181"/>
    </location>
</feature>
<protein>
    <submittedName>
        <fullName evidence="2">Uncharacterized protein</fullName>
    </submittedName>
</protein>
<feature type="compositionally biased region" description="Gly residues" evidence="1">
    <location>
        <begin position="194"/>
        <end position="206"/>
    </location>
</feature>
<dbReference type="EMBL" id="MNBE01000697">
    <property type="protein sequence ID" value="OKO96897.1"/>
    <property type="molecule type" value="Genomic_DNA"/>
</dbReference>
<reference evidence="2 3" key="1">
    <citation type="submission" date="2016-10" db="EMBL/GenBank/DDBJ databases">
        <title>Genome sequence of the ascomycete fungus Penicillium subrubescens.</title>
        <authorList>
            <person name="De Vries R.P."/>
            <person name="Peng M."/>
            <person name="Dilokpimol A."/>
            <person name="Hilden K."/>
            <person name="Makela M.R."/>
            <person name="Grigoriev I."/>
            <person name="Riley R."/>
            <person name="Granchi Z."/>
        </authorList>
    </citation>
    <scope>NUCLEOTIDE SEQUENCE [LARGE SCALE GENOMIC DNA]</scope>
    <source>
        <strain evidence="2 3">CBS 132785</strain>
    </source>
</reference>
<keyword evidence="3" id="KW-1185">Reference proteome</keyword>